<dbReference type="GeneID" id="6187457"/>
<dbReference type="OrthoDB" id="10263680at2759"/>
<protein>
    <recommendedName>
        <fullName evidence="5">Mitochondrial division protein 1</fullName>
    </recommendedName>
</protein>
<dbReference type="GO" id="GO:0005634">
    <property type="term" value="C:nucleus"/>
    <property type="evidence" value="ECO:0007669"/>
    <property type="project" value="TreeGrafter"/>
</dbReference>
<name>B2ACC9_PODAN</name>
<dbReference type="PROSITE" id="PS50082">
    <property type="entry name" value="WD_REPEATS_2"/>
    <property type="match status" value="2"/>
</dbReference>
<dbReference type="GO" id="GO:1990234">
    <property type="term" value="C:transferase complex"/>
    <property type="evidence" value="ECO:0007669"/>
    <property type="project" value="UniProtKB-ARBA"/>
</dbReference>
<evidence type="ECO:0000256" key="1">
    <source>
        <dbReference type="ARBA" id="ARBA00022574"/>
    </source>
</evidence>
<dbReference type="PROSITE" id="PS00678">
    <property type="entry name" value="WD_REPEATS_1"/>
    <property type="match status" value="2"/>
</dbReference>
<dbReference type="PANTHER" id="PTHR22847">
    <property type="entry name" value="WD40 REPEAT PROTEIN"/>
    <property type="match status" value="1"/>
</dbReference>
<keyword evidence="3" id="KW-0175">Coiled coil</keyword>
<sequence>FSPDSKWIASGSDDHTIKIWNLETGSCQQTLEGHSDSVRSVVFSPDSKWIASGSGDRTIKIWNLETGSCQQTLEGHSSSVRSVASSLNSTLIAFRSDNANAPHYEHYGISSDYRWITRASKNWLWLPTEYRPNCSAVAASRIAIGCMSGRVLIIIFPADNE</sequence>
<reference evidence="8" key="2">
    <citation type="submission" date="2008-07" db="EMBL/GenBank/DDBJ databases">
        <authorList>
            <person name="Genoscope - CEA"/>
        </authorList>
    </citation>
    <scope>NUCLEOTIDE SEQUENCE</scope>
    <source>
        <strain evidence="8">S mat+</strain>
    </source>
</reference>
<dbReference type="Gene3D" id="2.130.10.10">
    <property type="entry name" value="YVTN repeat-like/Quinoprotein amine dehydrogenase"/>
    <property type="match status" value="1"/>
</dbReference>
<keyword evidence="1 7" id="KW-0853">WD repeat</keyword>
<dbReference type="InterPro" id="IPR020472">
    <property type="entry name" value="WD40_PAC1"/>
</dbReference>
<organism evidence="8">
    <name type="scientific">Podospora anserina (strain S / ATCC MYA-4624 / DSM 980 / FGSC 10383)</name>
    <name type="common">Pleurage anserina</name>
    <dbReference type="NCBI Taxonomy" id="515849"/>
    <lineage>
        <taxon>Eukaryota</taxon>
        <taxon>Fungi</taxon>
        <taxon>Dikarya</taxon>
        <taxon>Ascomycota</taxon>
        <taxon>Pezizomycotina</taxon>
        <taxon>Sordariomycetes</taxon>
        <taxon>Sordariomycetidae</taxon>
        <taxon>Sordariales</taxon>
        <taxon>Podosporaceae</taxon>
        <taxon>Podospora</taxon>
        <taxon>Podospora anserina</taxon>
    </lineage>
</organism>
<dbReference type="PRINTS" id="PR00320">
    <property type="entry name" value="GPROTEINBRPT"/>
</dbReference>
<feature type="non-terminal residue" evidence="8">
    <location>
        <position position="1"/>
    </location>
</feature>
<dbReference type="InterPro" id="IPR001680">
    <property type="entry name" value="WD40_rpt"/>
</dbReference>
<dbReference type="SMART" id="SM00320">
    <property type="entry name" value="WD40"/>
    <property type="match status" value="3"/>
</dbReference>
<evidence type="ECO:0000256" key="6">
    <source>
        <dbReference type="ARBA" id="ARBA00043913"/>
    </source>
</evidence>
<dbReference type="SUPFAM" id="SSF50978">
    <property type="entry name" value="WD40 repeat-like"/>
    <property type="match status" value="1"/>
</dbReference>
<evidence type="ECO:0000256" key="7">
    <source>
        <dbReference type="PROSITE-ProRule" id="PRU00221"/>
    </source>
</evidence>
<dbReference type="HOGENOM" id="CLU_000288_57_19_1"/>
<dbReference type="InterPro" id="IPR015943">
    <property type="entry name" value="WD40/YVTN_repeat-like_dom_sf"/>
</dbReference>
<evidence type="ECO:0000256" key="3">
    <source>
        <dbReference type="ARBA" id="ARBA00023054"/>
    </source>
</evidence>
<proteinExistence type="inferred from homology"/>
<dbReference type="PANTHER" id="PTHR22847:SF637">
    <property type="entry name" value="WD REPEAT DOMAIN 5B"/>
    <property type="match status" value="1"/>
</dbReference>
<dbReference type="KEGG" id="pan:PODANSg334"/>
<evidence type="ECO:0000256" key="5">
    <source>
        <dbReference type="ARBA" id="ARBA00039789"/>
    </source>
</evidence>
<comment type="similarity">
    <text evidence="4">Belongs to the WD repeat MDV1/CAF4 family.</text>
</comment>
<evidence type="ECO:0000256" key="2">
    <source>
        <dbReference type="ARBA" id="ARBA00022737"/>
    </source>
</evidence>
<evidence type="ECO:0000313" key="8">
    <source>
        <dbReference type="EMBL" id="CAP61094.1"/>
    </source>
</evidence>
<dbReference type="InterPro" id="IPR036322">
    <property type="entry name" value="WD40_repeat_dom_sf"/>
</dbReference>
<accession>B2ACC9</accession>
<dbReference type="EMBL" id="CU633448">
    <property type="protein sequence ID" value="CAP61094.1"/>
    <property type="molecule type" value="Genomic_DNA"/>
</dbReference>
<dbReference type="VEuPathDB" id="FungiDB:PODANS_3_640"/>
<feature type="repeat" description="WD" evidence="7">
    <location>
        <begin position="31"/>
        <end position="72"/>
    </location>
</feature>
<dbReference type="RefSeq" id="XP_001903322.1">
    <property type="nucleotide sequence ID" value="XM_001903287.1"/>
</dbReference>
<reference evidence="8" key="1">
    <citation type="journal article" date="2008" name="Genome Biol.">
        <title>The genome sequence of the model ascomycete fungus Podospora anserina.</title>
        <authorList>
            <person name="Espagne E."/>
            <person name="Lespinet O."/>
            <person name="Malagnac F."/>
            <person name="Da Silva C."/>
            <person name="Jaillon O."/>
            <person name="Porcel B.M."/>
            <person name="Couloux A."/>
            <person name="Aury J.-M."/>
            <person name="Segurens B."/>
            <person name="Poulain J."/>
            <person name="Anthouard V."/>
            <person name="Grossetete S."/>
            <person name="Khalili H."/>
            <person name="Coppin E."/>
            <person name="Dequard-Chablat M."/>
            <person name="Picard M."/>
            <person name="Contamine V."/>
            <person name="Arnaise S."/>
            <person name="Bourdais A."/>
            <person name="Berteaux-Lecellier V."/>
            <person name="Gautheret D."/>
            <person name="de Vries R.P."/>
            <person name="Battaglia E."/>
            <person name="Coutinho P.M."/>
            <person name="Danchin E.G.J."/>
            <person name="Henrissat B."/>
            <person name="El Khoury R."/>
            <person name="Sainsard-Chanet A."/>
            <person name="Boivin A."/>
            <person name="Pinan-Lucarre B."/>
            <person name="Sellem C.H."/>
            <person name="Debuchy R."/>
            <person name="Wincker P."/>
            <person name="Weissenbach J."/>
            <person name="Silar P."/>
        </authorList>
    </citation>
    <scope>NUCLEOTIDE SEQUENCE [LARGE SCALE GENOMIC DNA]</scope>
    <source>
        <strain evidence="8">S mat+</strain>
    </source>
</reference>
<keyword evidence="2" id="KW-0677">Repeat</keyword>
<dbReference type="InterPro" id="IPR019775">
    <property type="entry name" value="WD40_repeat_CS"/>
</dbReference>
<dbReference type="AlphaFoldDB" id="B2ACC9"/>
<dbReference type="PROSITE" id="PS50294">
    <property type="entry name" value="WD_REPEATS_REGION"/>
    <property type="match status" value="2"/>
</dbReference>
<evidence type="ECO:0000256" key="4">
    <source>
        <dbReference type="ARBA" id="ARBA00038415"/>
    </source>
</evidence>
<gene>
    <name evidence="8" type="ORF">PODANS_3_640</name>
</gene>
<feature type="repeat" description="WD" evidence="7">
    <location>
        <begin position="1"/>
        <end position="30"/>
    </location>
</feature>
<comment type="function">
    <text evidence="6">Involved in mitochondrial fission. Acts as an adapter protein required to form mitochondrial fission complexes. Formation of these complexes is required to promote constriction and fission of the mitochondrial compartment at a late step in mitochondrial division.</text>
</comment>
<dbReference type="Pfam" id="PF00400">
    <property type="entry name" value="WD40"/>
    <property type="match status" value="3"/>
</dbReference>